<sequence length="73" mass="8185">MKLQPSRARVRQDEKRSSIARSFALLFDGAMAWIYPKDAFSKVAGTLRICHHEVSHVEEDNPNRGAASVRSTS</sequence>
<proteinExistence type="predicted"/>
<keyword evidence="2" id="KW-1185">Reference proteome</keyword>
<organism evidence="1 2">
    <name type="scientific">Oryza meyeriana var. granulata</name>
    <dbReference type="NCBI Taxonomy" id="110450"/>
    <lineage>
        <taxon>Eukaryota</taxon>
        <taxon>Viridiplantae</taxon>
        <taxon>Streptophyta</taxon>
        <taxon>Embryophyta</taxon>
        <taxon>Tracheophyta</taxon>
        <taxon>Spermatophyta</taxon>
        <taxon>Magnoliopsida</taxon>
        <taxon>Liliopsida</taxon>
        <taxon>Poales</taxon>
        <taxon>Poaceae</taxon>
        <taxon>BOP clade</taxon>
        <taxon>Oryzoideae</taxon>
        <taxon>Oryzeae</taxon>
        <taxon>Oryzinae</taxon>
        <taxon>Oryza</taxon>
        <taxon>Oryza meyeriana</taxon>
    </lineage>
</organism>
<accession>A0A6G1E0L3</accession>
<dbReference type="EMBL" id="SPHZ02000005">
    <property type="protein sequence ID" value="KAF0918201.1"/>
    <property type="molecule type" value="Genomic_DNA"/>
</dbReference>
<name>A0A6G1E0L3_9ORYZ</name>
<protein>
    <submittedName>
        <fullName evidence="1">Uncharacterized protein</fullName>
    </submittedName>
</protein>
<reference evidence="1 2" key="1">
    <citation type="submission" date="2019-11" db="EMBL/GenBank/DDBJ databases">
        <title>Whole genome sequence of Oryza granulata.</title>
        <authorList>
            <person name="Li W."/>
        </authorList>
    </citation>
    <scope>NUCLEOTIDE SEQUENCE [LARGE SCALE GENOMIC DNA]</scope>
    <source>
        <strain evidence="2">cv. Menghai</strain>
        <tissue evidence="1">Leaf</tissue>
    </source>
</reference>
<evidence type="ECO:0000313" key="2">
    <source>
        <dbReference type="Proteomes" id="UP000479710"/>
    </source>
</evidence>
<dbReference type="AlphaFoldDB" id="A0A6G1E0L3"/>
<dbReference type="Proteomes" id="UP000479710">
    <property type="component" value="Unassembled WGS sequence"/>
</dbReference>
<comment type="caution">
    <text evidence="1">The sequence shown here is derived from an EMBL/GenBank/DDBJ whole genome shotgun (WGS) entry which is preliminary data.</text>
</comment>
<gene>
    <name evidence="1" type="ORF">E2562_023136</name>
</gene>
<evidence type="ECO:0000313" key="1">
    <source>
        <dbReference type="EMBL" id="KAF0918201.1"/>
    </source>
</evidence>